<protein>
    <submittedName>
        <fullName evidence="1">Uncharacterized protein</fullName>
    </submittedName>
</protein>
<reference evidence="1" key="2">
    <citation type="submission" date="2025-08" db="UniProtKB">
        <authorList>
            <consortium name="Ensembl"/>
        </authorList>
    </citation>
    <scope>IDENTIFICATION</scope>
</reference>
<keyword evidence="2" id="KW-1185">Reference proteome</keyword>
<name>A0A4W5JQ51_9TELE</name>
<dbReference type="Proteomes" id="UP000314982">
    <property type="component" value="Unassembled WGS sequence"/>
</dbReference>
<organism evidence="1 2">
    <name type="scientific">Hucho hucho</name>
    <name type="common">huchen</name>
    <dbReference type="NCBI Taxonomy" id="62062"/>
    <lineage>
        <taxon>Eukaryota</taxon>
        <taxon>Metazoa</taxon>
        <taxon>Chordata</taxon>
        <taxon>Craniata</taxon>
        <taxon>Vertebrata</taxon>
        <taxon>Euteleostomi</taxon>
        <taxon>Actinopterygii</taxon>
        <taxon>Neopterygii</taxon>
        <taxon>Teleostei</taxon>
        <taxon>Protacanthopterygii</taxon>
        <taxon>Salmoniformes</taxon>
        <taxon>Salmonidae</taxon>
        <taxon>Salmoninae</taxon>
        <taxon>Hucho</taxon>
    </lineage>
</organism>
<reference evidence="2" key="1">
    <citation type="submission" date="2018-06" db="EMBL/GenBank/DDBJ databases">
        <title>Genome assembly of Danube salmon.</title>
        <authorList>
            <person name="Macqueen D.J."/>
            <person name="Gundappa M.K."/>
        </authorList>
    </citation>
    <scope>NUCLEOTIDE SEQUENCE [LARGE SCALE GENOMIC DNA]</scope>
</reference>
<dbReference type="SUPFAM" id="SSF49265">
    <property type="entry name" value="Fibronectin type III"/>
    <property type="match status" value="1"/>
</dbReference>
<dbReference type="Ensembl" id="ENSHHUT00000001946.1">
    <property type="protein sequence ID" value="ENSHHUP00000001879.1"/>
    <property type="gene ID" value="ENSHHUG00000001232.1"/>
</dbReference>
<dbReference type="GeneTree" id="ENSGT00940000158441"/>
<dbReference type="InterPro" id="IPR036116">
    <property type="entry name" value="FN3_sf"/>
</dbReference>
<evidence type="ECO:0000313" key="2">
    <source>
        <dbReference type="Proteomes" id="UP000314982"/>
    </source>
</evidence>
<accession>A0A4W5JQ51</accession>
<dbReference type="AlphaFoldDB" id="A0A4W5JQ51"/>
<reference evidence="1" key="3">
    <citation type="submission" date="2025-09" db="UniProtKB">
        <authorList>
            <consortium name="Ensembl"/>
        </authorList>
    </citation>
    <scope>IDENTIFICATION</scope>
</reference>
<sequence length="79" mass="8612">MPLADLSDVKTMMDSINIVPAPSAPVINPQVSNSATRTSLRVCWSLFSDDSVEYYELYYRPVLEDTPAADSTKGPDGSN</sequence>
<dbReference type="STRING" id="62062.ENSHHUP00000001879"/>
<proteinExistence type="predicted"/>
<evidence type="ECO:0000313" key="1">
    <source>
        <dbReference type="Ensembl" id="ENSHHUP00000001879.1"/>
    </source>
</evidence>